<protein>
    <submittedName>
        <fullName evidence="2">Uncharacterized protein</fullName>
    </submittedName>
</protein>
<evidence type="ECO:0000313" key="3">
    <source>
        <dbReference type="Proteomes" id="UP001164746"/>
    </source>
</evidence>
<keyword evidence="1" id="KW-0472">Membrane</keyword>
<dbReference type="EMBL" id="CP111020">
    <property type="protein sequence ID" value="WAR15255.1"/>
    <property type="molecule type" value="Genomic_DNA"/>
</dbReference>
<dbReference type="Proteomes" id="UP001164746">
    <property type="component" value="Chromosome 9"/>
</dbReference>
<evidence type="ECO:0000256" key="1">
    <source>
        <dbReference type="SAM" id="Phobius"/>
    </source>
</evidence>
<keyword evidence="1" id="KW-0812">Transmembrane</keyword>
<evidence type="ECO:0000313" key="2">
    <source>
        <dbReference type="EMBL" id="WAR15255.1"/>
    </source>
</evidence>
<accession>A0ABY7EZD6</accession>
<organism evidence="2 3">
    <name type="scientific">Mya arenaria</name>
    <name type="common">Soft-shell clam</name>
    <dbReference type="NCBI Taxonomy" id="6604"/>
    <lineage>
        <taxon>Eukaryota</taxon>
        <taxon>Metazoa</taxon>
        <taxon>Spiralia</taxon>
        <taxon>Lophotrochozoa</taxon>
        <taxon>Mollusca</taxon>
        <taxon>Bivalvia</taxon>
        <taxon>Autobranchia</taxon>
        <taxon>Heteroconchia</taxon>
        <taxon>Euheterodonta</taxon>
        <taxon>Imparidentia</taxon>
        <taxon>Neoheterodontei</taxon>
        <taxon>Myida</taxon>
        <taxon>Myoidea</taxon>
        <taxon>Myidae</taxon>
        <taxon>Mya</taxon>
    </lineage>
</organism>
<sequence>MPNYMRRFLLTDLYHGDTQDVLVATTMTSLPNITSQQVPGSSFIVTKEILDKTTGRLQDYTCTMAILKMFVLVFTMMTSFPIVIGQQVPGSRVIVTKEIIDKINDWEIARLREDLLKANINEIRDDKGHTTWKIF</sequence>
<gene>
    <name evidence="2" type="ORF">MAR_005360</name>
</gene>
<keyword evidence="1" id="KW-1133">Transmembrane helix</keyword>
<feature type="non-terminal residue" evidence="2">
    <location>
        <position position="135"/>
    </location>
</feature>
<proteinExistence type="predicted"/>
<keyword evidence="3" id="KW-1185">Reference proteome</keyword>
<feature type="transmembrane region" description="Helical" evidence="1">
    <location>
        <begin position="65"/>
        <end position="84"/>
    </location>
</feature>
<name>A0ABY7EZD6_MYAAR</name>
<reference evidence="2" key="1">
    <citation type="submission" date="2022-11" db="EMBL/GenBank/DDBJ databases">
        <title>Centuries of genome instability and evolution in soft-shell clam transmissible cancer (bioRxiv).</title>
        <authorList>
            <person name="Hart S.F.M."/>
            <person name="Yonemitsu M.A."/>
            <person name="Giersch R.M."/>
            <person name="Beal B.F."/>
            <person name="Arriagada G."/>
            <person name="Davis B.W."/>
            <person name="Ostrander E.A."/>
            <person name="Goff S.P."/>
            <person name="Metzger M.J."/>
        </authorList>
    </citation>
    <scope>NUCLEOTIDE SEQUENCE</scope>
    <source>
        <strain evidence="2">MELC-2E11</strain>
        <tissue evidence="2">Siphon/mantle</tissue>
    </source>
</reference>